<gene>
    <name evidence="1" type="ORF">ENU1_001160</name>
</gene>
<dbReference type="AlphaFoldDB" id="K2H8T5"/>
<sequence>MAFTTTGFGGLSNNTFGKTNNTTGGFGTGFGSTNGFGNTNTTSFGSTTGGFGSGNNTGFGSGFSSTIGGFGNNNNTKTAGGFGSTPSGFGNNNTFGNTGFGSTTTGFGNTTNTGFGSTSGTFGNTTGLGGFGSTLGNGLGSGFGNNNTGLGSGFGNNNMGFGGGFGMTNTATGFGNNGGLGSGLGNPFGNGFGNNNNGGFNSINMNTMNNTIQTSNTSLFVNVDSSMMEFLKNKIQSDRLKNALSLKDIKYNNDLDKMIQETRLKSFSLKQVEDKIRPKINKVFDTTINQMQILREKQLLEESSRQNEKTIKEKLFKICSSFEEEFNGLSDQITELSNKVTPLVNNITLQQAKIALDENSKQAYQIKENVVFIQESLAETEQKIESSLSHLWNPNSLK</sequence>
<dbReference type="PANTHER" id="PTHR31294">
    <property type="match status" value="1"/>
</dbReference>
<dbReference type="OMA" id="HEDVNNC"/>
<dbReference type="Proteomes" id="UP000006769">
    <property type="component" value="Unassembled WGS sequence"/>
</dbReference>
<dbReference type="OrthoDB" id="30670at2759"/>
<accession>K2H8T5</accession>
<organism evidence="1 2">
    <name type="scientific">Entamoeba nuttalli (strain P19)</name>
    <name type="common">Amoeba</name>
    <dbReference type="NCBI Taxonomy" id="1076696"/>
    <lineage>
        <taxon>Eukaryota</taxon>
        <taxon>Amoebozoa</taxon>
        <taxon>Evosea</taxon>
        <taxon>Archamoebae</taxon>
        <taxon>Mastigamoebida</taxon>
        <taxon>Entamoebidae</taxon>
        <taxon>Entamoeba</taxon>
    </lineage>
</organism>
<dbReference type="EMBL" id="JH925114">
    <property type="protein sequence ID" value="EKE43017.1"/>
    <property type="molecule type" value="Genomic_DNA"/>
</dbReference>
<evidence type="ECO:0000313" key="2">
    <source>
        <dbReference type="Proteomes" id="UP000006769"/>
    </source>
</evidence>
<dbReference type="GeneID" id="20070818"/>
<evidence type="ECO:0000313" key="1">
    <source>
        <dbReference type="EMBL" id="EKE43017.1"/>
    </source>
</evidence>
<dbReference type="RefSeq" id="XP_008854645.1">
    <property type="nucleotide sequence ID" value="XM_008856423.1"/>
</dbReference>
<name>K2H8T5_ENTNP</name>
<dbReference type="PANTHER" id="PTHR31294:SF8">
    <property type="entry name" value="KERATIN-ASSOCIATED PROTEIN 21-1-RELATED"/>
    <property type="match status" value="1"/>
</dbReference>
<proteinExistence type="predicted"/>
<reference evidence="1 2" key="1">
    <citation type="submission" date="2011-11" db="EMBL/GenBank/DDBJ databases">
        <authorList>
            <person name="Hannick L."/>
            <person name="Karamycheva S."/>
            <person name="Lorenzi H."/>
            <person name="Caler E."/>
        </authorList>
    </citation>
    <scope>NUCLEOTIDE SEQUENCE [LARGE SCALE GENOMIC DNA]</scope>
    <source>
        <strain evidence="1 2">P19</strain>
    </source>
</reference>
<dbReference type="VEuPathDB" id="AmoebaDB:ENU1_001160"/>
<protein>
    <submittedName>
        <fullName evidence="1">Uncharacterized protein</fullName>
    </submittedName>
</protein>